<organism evidence="1">
    <name type="scientific">Yersinia enterocolitica</name>
    <dbReference type="NCBI Taxonomy" id="630"/>
    <lineage>
        <taxon>Bacteria</taxon>
        <taxon>Pseudomonadati</taxon>
        <taxon>Pseudomonadota</taxon>
        <taxon>Gammaproteobacteria</taxon>
        <taxon>Enterobacterales</taxon>
        <taxon>Yersiniaceae</taxon>
        <taxon>Yersinia</taxon>
    </lineage>
</organism>
<evidence type="ECO:0000313" key="1">
    <source>
        <dbReference type="EMBL" id="CAP20173.1"/>
    </source>
</evidence>
<dbReference type="EMBL" id="AM905950">
    <property type="protein sequence ID" value="CAP20173.1"/>
    <property type="molecule type" value="Genomic_DNA"/>
</dbReference>
<keyword evidence="1" id="KW-0614">Plasmid</keyword>
<dbReference type="AlphaFoldDB" id="B0RKR6"/>
<sequence length="63" mass="6717">MATQRNAIATAIIGNLKYVVKMKPMKKCGSNLTLNIVRNNMAKPTAGIIFPAIAIPAITFSGK</sequence>
<name>B0RKR6_YEREN</name>
<protein>
    <submittedName>
        <fullName evidence="1">Uncharacterized protein</fullName>
    </submittedName>
</protein>
<accession>B0RKR6</accession>
<geneLocation type="plasmid" evidence="1">
    <name>pYE854</name>
</geneLocation>
<reference evidence="1" key="1">
    <citation type="journal article" date="2008" name="J. Bacteriol.">
        <title>Genetic and functional properties of the self-transmissible Yersinia enterocolitica plasmid pYE854, which mobilizes the virulence plasmid pYV.</title>
        <authorList>
            <person name="Hammerl J.A."/>
            <person name="Klein I."/>
            <person name="Lanka E."/>
            <person name="Appel B."/>
            <person name="Hertwig S."/>
        </authorList>
    </citation>
    <scope>NUCLEOTIDE SEQUENCE [LARGE SCALE GENOMIC DNA]</scope>
    <source>
        <strain evidence="1">29854</strain>
        <plasmid evidence="1">pYE854</plasmid>
    </source>
</reference>
<proteinExistence type="predicted"/>